<accession>A0A0K1EDM7</accession>
<dbReference type="Proteomes" id="UP000067626">
    <property type="component" value="Chromosome"/>
</dbReference>
<dbReference type="Pfam" id="PF11964">
    <property type="entry name" value="SpoIIAA-like"/>
    <property type="match status" value="1"/>
</dbReference>
<dbReference type="InterPro" id="IPR021866">
    <property type="entry name" value="SpoIIAA-like"/>
</dbReference>
<gene>
    <name evidence="1" type="ORF">CMC5_029330</name>
</gene>
<evidence type="ECO:0000313" key="1">
    <source>
        <dbReference type="EMBL" id="AKT38787.1"/>
    </source>
</evidence>
<keyword evidence="2" id="KW-1185">Reference proteome</keyword>
<dbReference type="Gene3D" id="3.40.50.10600">
    <property type="entry name" value="SpoIIaa-like domains"/>
    <property type="match status" value="1"/>
</dbReference>
<dbReference type="RefSeq" id="WP_169796546.1">
    <property type="nucleotide sequence ID" value="NZ_CP012159.1"/>
</dbReference>
<evidence type="ECO:0008006" key="3">
    <source>
        <dbReference type="Google" id="ProtNLM"/>
    </source>
</evidence>
<dbReference type="InterPro" id="IPR038396">
    <property type="entry name" value="SpoIIAA-like_sf"/>
</dbReference>
<reference evidence="1 2" key="1">
    <citation type="submission" date="2015-07" db="EMBL/GenBank/DDBJ databases">
        <title>Genome analysis of myxobacterium Chondromyces crocatus Cm c5 reveals a high potential for natural compound synthesis and the genetic basis for the loss of fruiting body formation.</title>
        <authorList>
            <person name="Zaburannyi N."/>
            <person name="Bunk B."/>
            <person name="Maier J."/>
            <person name="Overmann J."/>
            <person name="Mueller R."/>
        </authorList>
    </citation>
    <scope>NUCLEOTIDE SEQUENCE [LARGE SCALE GENOMIC DNA]</scope>
    <source>
        <strain evidence="1 2">Cm c5</strain>
    </source>
</reference>
<protein>
    <recommendedName>
        <fullName evidence="3">STAS/SEC14 domain-containing protein</fullName>
    </recommendedName>
</protein>
<evidence type="ECO:0000313" key="2">
    <source>
        <dbReference type="Proteomes" id="UP000067626"/>
    </source>
</evidence>
<dbReference type="EMBL" id="CP012159">
    <property type="protein sequence ID" value="AKT38787.1"/>
    <property type="molecule type" value="Genomic_DNA"/>
</dbReference>
<dbReference type="KEGG" id="ccro:CMC5_029330"/>
<organism evidence="1 2">
    <name type="scientific">Chondromyces crocatus</name>
    <dbReference type="NCBI Taxonomy" id="52"/>
    <lineage>
        <taxon>Bacteria</taxon>
        <taxon>Pseudomonadati</taxon>
        <taxon>Myxococcota</taxon>
        <taxon>Polyangia</taxon>
        <taxon>Polyangiales</taxon>
        <taxon>Polyangiaceae</taxon>
        <taxon>Chondromyces</taxon>
    </lineage>
</organism>
<name>A0A0K1EDM7_CHOCO</name>
<proteinExistence type="predicted"/>
<dbReference type="AlphaFoldDB" id="A0A0K1EDM7"/>
<sequence>MSSSVIELPRSSPPVSPVVGEVVQSSEQVTQRIAVGRHTLWREPSDVVRAVVVGDVSAEEMQQILEMYQSAAADHGYVLVMADASLLGTVSASARKVITQRTGLPMRGTVLFGATFQARVVARLVVAVFGLFSGGYPLAFFPTEEEARRWIDERRAELR</sequence>